<comment type="caution">
    <text evidence="1">Lacks conserved residue(s) required for the propagation of feature annotation.</text>
</comment>
<feature type="domain" description="EGF-like" evidence="4">
    <location>
        <begin position="124"/>
        <end position="164"/>
    </location>
</feature>
<dbReference type="SUPFAM" id="SSF48726">
    <property type="entry name" value="Immunoglobulin"/>
    <property type="match status" value="1"/>
</dbReference>
<dbReference type="InterPro" id="IPR000742">
    <property type="entry name" value="EGF"/>
</dbReference>
<feature type="region of interest" description="Disordered" evidence="2">
    <location>
        <begin position="255"/>
        <end position="300"/>
    </location>
</feature>
<keyword evidence="1" id="KW-0245">EGF-like domain</keyword>
<evidence type="ECO:0000256" key="1">
    <source>
        <dbReference type="PROSITE-ProRule" id="PRU00076"/>
    </source>
</evidence>
<keyword evidence="3" id="KW-1133">Transmembrane helix</keyword>
<feature type="domain" description="Ig-like" evidence="5">
    <location>
        <begin position="7"/>
        <end position="113"/>
    </location>
</feature>
<organism evidence="6 7">
    <name type="scientific">Plectus sambesii</name>
    <dbReference type="NCBI Taxonomy" id="2011161"/>
    <lineage>
        <taxon>Eukaryota</taxon>
        <taxon>Metazoa</taxon>
        <taxon>Ecdysozoa</taxon>
        <taxon>Nematoda</taxon>
        <taxon>Chromadorea</taxon>
        <taxon>Plectida</taxon>
        <taxon>Plectina</taxon>
        <taxon>Plectoidea</taxon>
        <taxon>Plectidae</taxon>
        <taxon>Plectus</taxon>
    </lineage>
</organism>
<feature type="compositionally biased region" description="Low complexity" evidence="2">
    <location>
        <begin position="268"/>
        <end position="282"/>
    </location>
</feature>
<feature type="compositionally biased region" description="Polar residues" evidence="2">
    <location>
        <begin position="255"/>
        <end position="267"/>
    </location>
</feature>
<evidence type="ECO:0000259" key="5">
    <source>
        <dbReference type="PROSITE" id="PS50835"/>
    </source>
</evidence>
<keyword evidence="6" id="KW-1185">Reference proteome</keyword>
<dbReference type="WBParaSite" id="PSAMB.scaffold174size69268.g3110.t1">
    <property type="protein sequence ID" value="PSAMB.scaffold174size69268.g3110.t1"/>
    <property type="gene ID" value="PSAMB.scaffold174size69268.g3110"/>
</dbReference>
<dbReference type="SUPFAM" id="SSF57196">
    <property type="entry name" value="EGF/Laminin"/>
    <property type="match status" value="1"/>
</dbReference>
<evidence type="ECO:0000256" key="2">
    <source>
        <dbReference type="SAM" id="MobiDB-lite"/>
    </source>
</evidence>
<keyword evidence="3" id="KW-0812">Transmembrane</keyword>
<dbReference type="AlphaFoldDB" id="A0A914VBF6"/>
<dbReference type="PROSITE" id="PS50835">
    <property type="entry name" value="IG_LIKE"/>
    <property type="match status" value="1"/>
</dbReference>
<dbReference type="InterPro" id="IPR007110">
    <property type="entry name" value="Ig-like_dom"/>
</dbReference>
<keyword evidence="3" id="KW-0472">Membrane</keyword>
<dbReference type="PROSITE" id="PS50026">
    <property type="entry name" value="EGF_3"/>
    <property type="match status" value="1"/>
</dbReference>
<dbReference type="Proteomes" id="UP000887566">
    <property type="component" value="Unplaced"/>
</dbReference>
<feature type="region of interest" description="Disordered" evidence="2">
    <location>
        <begin position="214"/>
        <end position="234"/>
    </location>
</feature>
<protein>
    <submittedName>
        <fullName evidence="7">Uncharacterized protein</fullName>
    </submittedName>
</protein>
<keyword evidence="1" id="KW-1015">Disulfide bond</keyword>
<accession>A0A914VBF6</accession>
<dbReference type="InterPro" id="IPR036179">
    <property type="entry name" value="Ig-like_dom_sf"/>
</dbReference>
<evidence type="ECO:0000256" key="3">
    <source>
        <dbReference type="SAM" id="Phobius"/>
    </source>
</evidence>
<dbReference type="InterPro" id="IPR013783">
    <property type="entry name" value="Ig-like_fold"/>
</dbReference>
<evidence type="ECO:0000313" key="6">
    <source>
        <dbReference type="Proteomes" id="UP000887566"/>
    </source>
</evidence>
<reference evidence="7" key="1">
    <citation type="submission" date="2022-11" db="UniProtKB">
        <authorList>
            <consortium name="WormBaseParasite"/>
        </authorList>
    </citation>
    <scope>IDENTIFICATION</scope>
</reference>
<feature type="disulfide bond" evidence="1">
    <location>
        <begin position="136"/>
        <end position="153"/>
    </location>
</feature>
<sequence>MTNYTSPTYELLLNTTDDQSQNIELVQVGAGESFKMKCIVIGEYHENHDLSWSKNGRELAANDSLTVIDSPPGSSLSKSIAVTSFNEGKHAGRYECTVKRKNNASQSGSMRLEQKPGSLQIPDTYTTCPKERDGMCLNGGICMMHNASGDISCLCWKYKGPNCERKLEEIAPISRSDLHGTQAALWIMPVIILALLVLVFLCSRQNKKLKRKIKKLRKSSCPDPESNPLSNWSDLGNVELLPQHQSIIMQDEENCQNGESSQFNRDGSTSTTPSAASEATSSHDLSNQTESISLTPHNKKFHEPIVPQSWGTLLESSLNSAREGPTLDATVDYAVGRHLPDTASLTPHNDINKAVDYK</sequence>
<dbReference type="Gene3D" id="2.10.25.10">
    <property type="entry name" value="Laminin"/>
    <property type="match status" value="1"/>
</dbReference>
<evidence type="ECO:0000259" key="4">
    <source>
        <dbReference type="PROSITE" id="PS50026"/>
    </source>
</evidence>
<name>A0A914VBF6_9BILA</name>
<dbReference type="Gene3D" id="2.60.40.10">
    <property type="entry name" value="Immunoglobulins"/>
    <property type="match status" value="1"/>
</dbReference>
<proteinExistence type="predicted"/>
<feature type="compositionally biased region" description="Polar residues" evidence="2">
    <location>
        <begin position="283"/>
        <end position="296"/>
    </location>
</feature>
<evidence type="ECO:0000313" key="7">
    <source>
        <dbReference type="WBParaSite" id="PSAMB.scaffold174size69268.g3110.t1"/>
    </source>
</evidence>
<feature type="transmembrane region" description="Helical" evidence="3">
    <location>
        <begin position="183"/>
        <end position="202"/>
    </location>
</feature>